<feature type="binding site" evidence="5">
    <location>
        <begin position="10"/>
        <end position="15"/>
    </location>
    <ligand>
        <name>ATP</name>
        <dbReference type="ChEBI" id="CHEBI:30616"/>
    </ligand>
</feature>
<dbReference type="SUPFAM" id="SSF52540">
    <property type="entry name" value="P-loop containing nucleoside triphosphate hydrolases"/>
    <property type="match status" value="1"/>
</dbReference>
<evidence type="ECO:0000256" key="1">
    <source>
        <dbReference type="ARBA" id="ARBA00022679"/>
    </source>
</evidence>
<dbReference type="NCBIfam" id="TIGR01351">
    <property type="entry name" value="adk"/>
    <property type="match status" value="1"/>
</dbReference>
<accession>A0AAT9IGZ4</accession>
<feature type="binding site" evidence="5">
    <location>
        <begin position="56"/>
        <end position="58"/>
    </location>
    <ligand>
        <name>AMP</name>
        <dbReference type="ChEBI" id="CHEBI:456215"/>
    </ligand>
</feature>
<comment type="domain">
    <text evidence="5">Consists of three domains, a large central CORE domain and two small peripheral domains, NMPbind and LID, which undergo movements during catalysis. The LID domain closes over the site of phosphoryl transfer upon ATP binding. Assembling and dissambling the active center during each catalytic cycle provides an effective means to prevent ATP hydrolysis.</text>
</comment>
<feature type="binding site" evidence="5">
    <location>
        <begin position="130"/>
        <end position="131"/>
    </location>
    <ligand>
        <name>ATP</name>
        <dbReference type="ChEBI" id="CHEBI:30616"/>
    </ligand>
</feature>
<keyword evidence="4 5" id="KW-0418">Kinase</keyword>
<comment type="pathway">
    <text evidence="5">Purine metabolism; AMP biosynthesis via salvage pathway; AMP from ADP: step 1/1.</text>
</comment>
<comment type="function">
    <text evidence="5">Catalyzes the reversible transfer of the terminal phosphate group between ATP and AMP. Plays an important role in cellular energy homeostasis and in adenine nucleotide metabolism.</text>
</comment>
<comment type="subcellular location">
    <subcellularLocation>
        <location evidence="5 7">Cytoplasm</location>
    </subcellularLocation>
</comment>
<feature type="binding site" evidence="5">
    <location>
        <position position="31"/>
    </location>
    <ligand>
        <name>AMP</name>
        <dbReference type="ChEBI" id="CHEBI:456215"/>
    </ligand>
</feature>
<keyword evidence="1 5" id="KW-0808">Transferase</keyword>
<keyword evidence="3 5" id="KW-0547">Nucleotide-binding</keyword>
<feature type="binding site" evidence="5">
    <location>
        <position position="198"/>
    </location>
    <ligand>
        <name>ATP</name>
        <dbReference type="ChEBI" id="CHEBI:30616"/>
    </ligand>
</feature>
<feature type="binding site" evidence="5">
    <location>
        <position position="154"/>
    </location>
    <ligand>
        <name>AMP</name>
        <dbReference type="ChEBI" id="CHEBI:456215"/>
    </ligand>
</feature>
<evidence type="ECO:0000256" key="5">
    <source>
        <dbReference type="HAMAP-Rule" id="MF_00235"/>
    </source>
</evidence>
<keyword evidence="5 7" id="KW-0067">ATP-binding</keyword>
<dbReference type="InterPro" id="IPR033690">
    <property type="entry name" value="Adenylat_kinase_CS"/>
</dbReference>
<dbReference type="HAMAP" id="MF_00235">
    <property type="entry name" value="Adenylate_kinase_Adk"/>
    <property type="match status" value="1"/>
</dbReference>
<proteinExistence type="inferred from homology"/>
<keyword evidence="2 5" id="KW-0545">Nucleotide biosynthesis</keyword>
<feature type="region of interest" description="LID" evidence="5">
    <location>
        <begin position="120"/>
        <end position="157"/>
    </location>
</feature>
<dbReference type="InterPro" id="IPR006259">
    <property type="entry name" value="Adenyl_kin_sub"/>
</dbReference>
<dbReference type="PROSITE" id="PS00113">
    <property type="entry name" value="ADENYLATE_KINASE"/>
    <property type="match status" value="1"/>
</dbReference>
<comment type="subunit">
    <text evidence="5 7">Monomer.</text>
</comment>
<feature type="binding site" evidence="5">
    <location>
        <position position="91"/>
    </location>
    <ligand>
        <name>AMP</name>
        <dbReference type="ChEBI" id="CHEBI:456215"/>
    </ligand>
</feature>
<feature type="binding site" evidence="5">
    <location>
        <position position="121"/>
    </location>
    <ligand>
        <name>ATP</name>
        <dbReference type="ChEBI" id="CHEBI:30616"/>
    </ligand>
</feature>
<comment type="catalytic activity">
    <reaction evidence="5 7">
        <text>AMP + ATP = 2 ADP</text>
        <dbReference type="Rhea" id="RHEA:12973"/>
        <dbReference type="ChEBI" id="CHEBI:30616"/>
        <dbReference type="ChEBI" id="CHEBI:456215"/>
        <dbReference type="ChEBI" id="CHEBI:456216"/>
        <dbReference type="EC" id="2.7.4.3"/>
    </reaction>
</comment>
<dbReference type="EMBL" id="OZ060371">
    <property type="protein sequence ID" value="CAL4043720.1"/>
    <property type="molecule type" value="Genomic_DNA"/>
</dbReference>
<dbReference type="GO" id="GO:0004017">
    <property type="term" value="F:AMP kinase activity"/>
    <property type="evidence" value="ECO:0007669"/>
    <property type="project" value="UniProtKB-UniRule"/>
</dbReference>
<dbReference type="PANTHER" id="PTHR23359">
    <property type="entry name" value="NUCLEOTIDE KINASE"/>
    <property type="match status" value="1"/>
</dbReference>
<protein>
    <recommendedName>
        <fullName evidence="5 7">Adenylate kinase</fullName>
        <shortName evidence="5">AK</shortName>
        <ecNumber evidence="5 7">2.7.4.3</ecNumber>
    </recommendedName>
    <alternativeName>
        <fullName evidence="5">ATP-AMP transphosphorylase</fullName>
    </alternativeName>
    <alternativeName>
        <fullName evidence="5">ATP:AMP phosphotransferase</fullName>
    </alternativeName>
    <alternativeName>
        <fullName evidence="5">Adenylate monophosphate kinase</fullName>
    </alternativeName>
</protein>
<evidence type="ECO:0000313" key="8">
    <source>
        <dbReference type="EMBL" id="CAL4043720.1"/>
    </source>
</evidence>
<dbReference type="GO" id="GO:0005737">
    <property type="term" value="C:cytoplasm"/>
    <property type="evidence" value="ECO:0007669"/>
    <property type="project" value="UniProtKB-SubCell"/>
</dbReference>
<keyword evidence="5" id="KW-0963">Cytoplasm</keyword>
<comment type="similarity">
    <text evidence="5 6">Belongs to the adenylate kinase family.</text>
</comment>
<evidence type="ECO:0000256" key="4">
    <source>
        <dbReference type="ARBA" id="ARBA00022777"/>
    </source>
</evidence>
<evidence type="ECO:0000256" key="7">
    <source>
        <dbReference type="RuleBase" id="RU003331"/>
    </source>
</evidence>
<name>A0AAT9IGZ4_9GAMM</name>
<dbReference type="CDD" id="cd01428">
    <property type="entry name" value="ADK"/>
    <property type="match status" value="1"/>
</dbReference>
<dbReference type="PRINTS" id="PR00094">
    <property type="entry name" value="ADENYLTKNASE"/>
</dbReference>
<feature type="binding site" evidence="5">
    <location>
        <position position="165"/>
    </location>
    <ligand>
        <name>AMP</name>
        <dbReference type="ChEBI" id="CHEBI:456215"/>
    </ligand>
</feature>
<dbReference type="AlphaFoldDB" id="A0AAT9IGZ4"/>
<dbReference type="RefSeq" id="WP_367680908.1">
    <property type="nucleotide sequence ID" value="NZ_OZ060371.1"/>
</dbReference>
<organism evidence="8">
    <name type="scientific">Buchnera aphidicola</name>
    <name type="common">Anoecia corni</name>
    <dbReference type="NCBI Taxonomy" id="2994477"/>
    <lineage>
        <taxon>Bacteria</taxon>
        <taxon>Pseudomonadati</taxon>
        <taxon>Pseudomonadota</taxon>
        <taxon>Gammaproteobacteria</taxon>
        <taxon>Enterobacterales</taxon>
        <taxon>Erwiniaceae</taxon>
        <taxon>Buchnera</taxon>
    </lineage>
</organism>
<dbReference type="GO" id="GO:0005524">
    <property type="term" value="F:ATP binding"/>
    <property type="evidence" value="ECO:0007669"/>
    <property type="project" value="UniProtKB-UniRule"/>
</dbReference>
<dbReference type="Gene3D" id="3.40.50.300">
    <property type="entry name" value="P-loop containing nucleotide triphosphate hydrolases"/>
    <property type="match status" value="1"/>
</dbReference>
<evidence type="ECO:0000256" key="2">
    <source>
        <dbReference type="ARBA" id="ARBA00022727"/>
    </source>
</evidence>
<feature type="binding site" evidence="5">
    <location>
        <begin position="84"/>
        <end position="87"/>
    </location>
    <ligand>
        <name>AMP</name>
        <dbReference type="ChEBI" id="CHEBI:456215"/>
    </ligand>
</feature>
<reference evidence="8" key="1">
    <citation type="submission" date="2024-06" db="EMBL/GenBank/DDBJ databases">
        <authorList>
            <person name="Manzano-Marin A."/>
            <person name="Manzano-Marin A."/>
            <person name="Alejandro Manzano Marin A."/>
        </authorList>
    </citation>
    <scope>NUCLEOTIDE SEQUENCE</scope>
    <source>
        <strain evidence="8">Ancorni-2928</strain>
    </source>
</reference>
<dbReference type="GO" id="GO:0044209">
    <property type="term" value="P:AMP salvage"/>
    <property type="evidence" value="ECO:0007669"/>
    <property type="project" value="UniProtKB-UniRule"/>
</dbReference>
<dbReference type="InterPro" id="IPR000850">
    <property type="entry name" value="Adenylat/UMP-CMP_kin"/>
</dbReference>
<comment type="caution">
    <text evidence="5">Lacks conserved residue(s) required for the propagation of feature annotation.</text>
</comment>
<dbReference type="Pfam" id="PF00406">
    <property type="entry name" value="ADK"/>
    <property type="match status" value="1"/>
</dbReference>
<evidence type="ECO:0000256" key="6">
    <source>
        <dbReference type="RuleBase" id="RU003330"/>
    </source>
</evidence>
<sequence>MNIIFIGPPGVGKGTQSLLISKTIKIPIISSSKILKENINTLSTMQNVSKEINDGKLINDNIVTKLIFSQIEKKFCKPGFILDGFPRTIIQAKELKKFKKIDIIFYLFAKKNVLIDRLIGRRIHVPSGRVFNVNSFAIGEKQLDPLTKEPLSIRKDDSKKIVKKRLEIYNSLTKPLIEFYRTESIRGTCKLYEINASKTIEHVKTELLHHLNLNS</sequence>
<dbReference type="InterPro" id="IPR027417">
    <property type="entry name" value="P-loop_NTPase"/>
</dbReference>
<gene>
    <name evidence="5 8" type="primary">adk</name>
    <name evidence="8" type="ORF">BUANCORI2928_375</name>
</gene>
<dbReference type="EC" id="2.7.4.3" evidence="5 7"/>
<evidence type="ECO:0000256" key="3">
    <source>
        <dbReference type="ARBA" id="ARBA00022741"/>
    </source>
</evidence>